<protein>
    <recommendedName>
        <fullName evidence="3">DUF4823 domain-containing protein</fullName>
    </recommendedName>
</protein>
<dbReference type="Proteomes" id="UP000635983">
    <property type="component" value="Unassembled WGS sequence"/>
</dbReference>
<dbReference type="AlphaFoldDB" id="A0A917PZR1"/>
<sequence>MDSTHFVRDQSAFMPARSTYYIALPDDGMYGAKPYPRSGQMTSAVIRSALQRNGQTAIVANRVEGLDQALNSARQGGYNYLVFPIILHWEDRATEWNFRRDKVEVKIDLIDVFSANVESSTLIEGKSGIATLGGDHPQDLLPEPINEYFQSLFSGLQH</sequence>
<evidence type="ECO:0008006" key="3">
    <source>
        <dbReference type="Google" id="ProtNLM"/>
    </source>
</evidence>
<dbReference type="RefSeq" id="WP_188984156.1">
    <property type="nucleotide sequence ID" value="NZ_BMPO01000007.1"/>
</dbReference>
<keyword evidence="2" id="KW-1185">Reference proteome</keyword>
<dbReference type="InterPro" id="IPR032248">
    <property type="entry name" value="DUF4823"/>
</dbReference>
<reference evidence="1" key="1">
    <citation type="journal article" date="2014" name="Int. J. Syst. Evol. Microbiol.">
        <title>Complete genome sequence of Corynebacterium casei LMG S-19264T (=DSM 44701T), isolated from a smear-ripened cheese.</title>
        <authorList>
            <consortium name="US DOE Joint Genome Institute (JGI-PGF)"/>
            <person name="Walter F."/>
            <person name="Albersmeier A."/>
            <person name="Kalinowski J."/>
            <person name="Ruckert C."/>
        </authorList>
    </citation>
    <scope>NUCLEOTIDE SEQUENCE</scope>
    <source>
        <strain evidence="1">JCM 30078</strain>
    </source>
</reference>
<organism evidence="1 2">
    <name type="scientific">Pseudomonas matsuisoli</name>
    <dbReference type="NCBI Taxonomy" id="1515666"/>
    <lineage>
        <taxon>Bacteria</taxon>
        <taxon>Pseudomonadati</taxon>
        <taxon>Pseudomonadota</taxon>
        <taxon>Gammaproteobacteria</taxon>
        <taxon>Pseudomonadales</taxon>
        <taxon>Pseudomonadaceae</taxon>
        <taxon>Pseudomonas</taxon>
    </lineage>
</organism>
<evidence type="ECO:0000313" key="1">
    <source>
        <dbReference type="EMBL" id="GGK02611.1"/>
    </source>
</evidence>
<proteinExistence type="predicted"/>
<evidence type="ECO:0000313" key="2">
    <source>
        <dbReference type="Proteomes" id="UP000635983"/>
    </source>
</evidence>
<reference evidence="1" key="2">
    <citation type="submission" date="2020-09" db="EMBL/GenBank/DDBJ databases">
        <authorList>
            <person name="Sun Q."/>
            <person name="Ohkuma M."/>
        </authorList>
    </citation>
    <scope>NUCLEOTIDE SEQUENCE</scope>
    <source>
        <strain evidence="1">JCM 30078</strain>
    </source>
</reference>
<dbReference type="Pfam" id="PF16105">
    <property type="entry name" value="DUF4823"/>
    <property type="match status" value="1"/>
</dbReference>
<name>A0A917PZR1_9PSED</name>
<comment type="caution">
    <text evidence="1">The sequence shown here is derived from an EMBL/GenBank/DDBJ whole genome shotgun (WGS) entry which is preliminary data.</text>
</comment>
<gene>
    <name evidence="1" type="ORF">GCM10009304_30540</name>
</gene>
<dbReference type="EMBL" id="BMPO01000007">
    <property type="protein sequence ID" value="GGK02611.1"/>
    <property type="molecule type" value="Genomic_DNA"/>
</dbReference>
<accession>A0A917PZR1</accession>